<gene>
    <name evidence="2" type="ORF">EGN73_01940</name>
</gene>
<feature type="transmembrane region" description="Helical" evidence="1">
    <location>
        <begin position="330"/>
        <end position="350"/>
    </location>
</feature>
<name>A0A951IRR1_9BACT</name>
<feature type="transmembrane region" description="Helical" evidence="1">
    <location>
        <begin position="70"/>
        <end position="90"/>
    </location>
</feature>
<evidence type="ECO:0000256" key="1">
    <source>
        <dbReference type="SAM" id="Phobius"/>
    </source>
</evidence>
<feature type="transmembrane region" description="Helical" evidence="1">
    <location>
        <begin position="5"/>
        <end position="23"/>
    </location>
</feature>
<proteinExistence type="predicted"/>
<sequence length="357" mass="41679">MPFRYILFCYHLVFSLIFYLFIVDRGGDAYAYWVLEADTSQGAVSWWQHWGIGTFFVQWLNYVPSRIMGLPFWAGSLLYGLASSWAWVVLYQKVKSSIGSRTPPYFLIIWLMPNMHFWTSGVGKESLIWIFLVVFLIHLDFKKPQVVFSFLSLGLMFLIRPVYALILLLLLLFYWIKTSPFSKLYIWIGVLVLLSVSYLVLDQILKATHIQRLDFQNVQSYIDYQMGFLEDFKPSSYVPLQDYSFPYAYFTALFRPFPWDGEAWLYFVAGLENIFALLLLSGALSIGIWKNSWRNNRLLFQGMVFLFMLILIASISLNNFGIIMRYKAPAMIFVYLWSGLTVLSGLKLILAEQITKK</sequence>
<feature type="transmembrane region" description="Helical" evidence="1">
    <location>
        <begin position="184"/>
        <end position="201"/>
    </location>
</feature>
<keyword evidence="1" id="KW-1133">Transmembrane helix</keyword>
<organism evidence="2 3">
    <name type="scientific">Arthrospiribacter ruber</name>
    <dbReference type="NCBI Taxonomy" id="2487934"/>
    <lineage>
        <taxon>Bacteria</taxon>
        <taxon>Pseudomonadati</taxon>
        <taxon>Bacteroidota</taxon>
        <taxon>Cytophagia</taxon>
        <taxon>Cytophagales</taxon>
        <taxon>Cyclobacteriaceae</taxon>
        <taxon>Arthrospiribacter</taxon>
    </lineage>
</organism>
<evidence type="ECO:0000313" key="2">
    <source>
        <dbReference type="EMBL" id="MBW3466575.1"/>
    </source>
</evidence>
<keyword evidence="1" id="KW-0812">Transmembrane</keyword>
<dbReference type="Proteomes" id="UP000727490">
    <property type="component" value="Unassembled WGS sequence"/>
</dbReference>
<dbReference type="AlphaFoldDB" id="A0A951IRR1"/>
<keyword evidence="1" id="KW-0472">Membrane</keyword>
<keyword evidence="3" id="KW-1185">Reference proteome</keyword>
<feature type="transmembrane region" description="Helical" evidence="1">
    <location>
        <begin position="298"/>
        <end position="324"/>
    </location>
</feature>
<protein>
    <submittedName>
        <fullName evidence="2">Uncharacterized protein</fullName>
    </submittedName>
</protein>
<dbReference type="RefSeq" id="WP_219286567.1">
    <property type="nucleotide sequence ID" value="NZ_RPHB01000001.1"/>
</dbReference>
<dbReference type="EMBL" id="RPHB01000001">
    <property type="protein sequence ID" value="MBW3466575.1"/>
    <property type="molecule type" value="Genomic_DNA"/>
</dbReference>
<feature type="transmembrane region" description="Helical" evidence="1">
    <location>
        <begin position="147"/>
        <end position="172"/>
    </location>
</feature>
<feature type="transmembrane region" description="Helical" evidence="1">
    <location>
        <begin position="126"/>
        <end position="141"/>
    </location>
</feature>
<comment type="caution">
    <text evidence="2">The sequence shown here is derived from an EMBL/GenBank/DDBJ whole genome shotgun (WGS) entry which is preliminary data.</text>
</comment>
<feature type="transmembrane region" description="Helical" evidence="1">
    <location>
        <begin position="263"/>
        <end position="286"/>
    </location>
</feature>
<accession>A0A951IRR1</accession>
<evidence type="ECO:0000313" key="3">
    <source>
        <dbReference type="Proteomes" id="UP000727490"/>
    </source>
</evidence>
<reference evidence="2 3" key="1">
    <citation type="journal article" date="2020" name="Syst. Appl. Microbiol.">
        <title>Arthrospiribacter ruber gen. nov., sp. nov., a novel bacterium isolated from Arthrospira cultures.</title>
        <authorList>
            <person name="Waleron M."/>
            <person name="Misztak A."/>
            <person name="Waleron M.M."/>
            <person name="Furmaniak M."/>
            <person name="Mrozik A."/>
            <person name="Waleron K."/>
        </authorList>
    </citation>
    <scope>NUCLEOTIDE SEQUENCE [LARGE SCALE GENOMIC DNA]</scope>
    <source>
        <strain evidence="2 3">DPMB0001</strain>
    </source>
</reference>